<dbReference type="Pfam" id="PF00566">
    <property type="entry name" value="RabGAP-TBC"/>
    <property type="match status" value="1"/>
</dbReference>
<dbReference type="VEuPathDB" id="AmoebaDB:EHI5A_102370"/>
<accession>A0A5K1UFA7</accession>
<reference evidence="3 4" key="1">
    <citation type="submission" date="2016-05" db="EMBL/GenBank/DDBJ databases">
        <title>First whole genome sequencing of Entamoeba histolytica HM1:IMSS-clone-6.</title>
        <authorList>
            <person name="Mukherjee Avik.K."/>
            <person name="Izumyama S."/>
            <person name="Nakada-Tsukui K."/>
            <person name="Nozaki T."/>
        </authorList>
    </citation>
    <scope>NUCLEOTIDE SEQUENCE [LARGE SCALE GENOMIC DNA]</scope>
    <source>
        <strain evidence="3 4">HM1:IMSS clone 6</strain>
    </source>
</reference>
<dbReference type="OMA" id="HPNLYEH"/>
<proteinExistence type="predicted"/>
<dbReference type="EMBL" id="BDEQ01000001">
    <property type="protein sequence ID" value="GAT94098.1"/>
    <property type="molecule type" value="Genomic_DNA"/>
</dbReference>
<protein>
    <submittedName>
        <fullName evidence="3">Tbc domain containing protein</fullName>
    </submittedName>
</protein>
<organism evidence="3 4">
    <name type="scientific">Entamoeba histolytica</name>
    <dbReference type="NCBI Taxonomy" id="5759"/>
    <lineage>
        <taxon>Eukaryota</taxon>
        <taxon>Amoebozoa</taxon>
        <taxon>Evosea</taxon>
        <taxon>Archamoebae</taxon>
        <taxon>Mastigamoebida</taxon>
        <taxon>Entamoebidae</taxon>
        <taxon>Entamoeba</taxon>
    </lineage>
</organism>
<dbReference type="FunFam" id="1.10.472.80:FF:000113">
    <property type="entry name" value="TBC domain containing protein"/>
    <property type="match status" value="1"/>
</dbReference>
<dbReference type="Gene3D" id="1.10.472.80">
    <property type="entry name" value="Ypt/Rab-GAP domain of gyp1p, domain 3"/>
    <property type="match status" value="1"/>
</dbReference>
<evidence type="ECO:0000313" key="4">
    <source>
        <dbReference type="Proteomes" id="UP000078387"/>
    </source>
</evidence>
<evidence type="ECO:0000256" key="1">
    <source>
        <dbReference type="SAM" id="MobiDB-lite"/>
    </source>
</evidence>
<name>A0A5K1UFA7_ENTHI</name>
<evidence type="ECO:0000313" key="3">
    <source>
        <dbReference type="EMBL" id="GAT94098.1"/>
    </source>
</evidence>
<evidence type="ECO:0000259" key="2">
    <source>
        <dbReference type="Pfam" id="PF00566"/>
    </source>
</evidence>
<dbReference type="VEuPathDB" id="AmoebaDB:EHI_009510"/>
<dbReference type="VEuPathDB" id="AmoebaDB:EHI7A_100780"/>
<gene>
    <name evidence="3" type="ORF">CL6EHI_009510</name>
</gene>
<feature type="compositionally biased region" description="Acidic residues" evidence="1">
    <location>
        <begin position="294"/>
        <end position="312"/>
    </location>
</feature>
<dbReference type="AlphaFoldDB" id="A0A5K1UFA7"/>
<dbReference type="VEuPathDB" id="AmoebaDB:EHI8A_107880"/>
<dbReference type="Proteomes" id="UP000078387">
    <property type="component" value="Unassembled WGS sequence"/>
</dbReference>
<sequence>MLTQPDFWKLEEEDSLLLHNDGYLKNSIKQNAELIEKANEWYEIVMSHAEEPIPDYVIEDIENVPEGISRIIYLDVFRTLKSPVYQNPLIKLLTKCWKDFGDYAQPMCLVAAFLRLTLSENKVYKMLHVINKSEFYIPGYWKAQATGYASDAYTAMEVSKTINPSATQKILQIQPFPETFCQKFFTAIGIHVFPFCLQFDVMDKFIRGGRKFLIQLICSVIDVQGDMLLNTNAVNVIFELLRLDKKSTPFEVIKKIVEEAEHYTQVNNFDIVKMRQEMYDLHLKKRLERPPIESDSDDEIILSDDSSEDDNE</sequence>
<dbReference type="VEuPathDB" id="AmoebaDB:KM1_177120"/>
<comment type="caution">
    <text evidence="3">The sequence shown here is derived from an EMBL/GenBank/DDBJ whole genome shotgun (WGS) entry which is preliminary data.</text>
</comment>
<dbReference type="InterPro" id="IPR000195">
    <property type="entry name" value="Rab-GAP-TBC_dom"/>
</dbReference>
<feature type="region of interest" description="Disordered" evidence="1">
    <location>
        <begin position="290"/>
        <end position="312"/>
    </location>
</feature>
<feature type="domain" description="Rab-GAP TBC" evidence="2">
    <location>
        <begin position="69"/>
        <end position="226"/>
    </location>
</feature>